<comment type="caution">
    <text evidence="6">The sequence shown here is derived from an EMBL/GenBank/DDBJ whole genome shotgun (WGS) entry which is preliminary data.</text>
</comment>
<gene>
    <name evidence="6" type="ORF">ACMD2_04693</name>
</gene>
<dbReference type="GO" id="GO:0031047">
    <property type="term" value="P:regulatory ncRNA-mediated gene silencing"/>
    <property type="evidence" value="ECO:0007669"/>
    <property type="project" value="UniProtKB-KW"/>
</dbReference>
<dbReference type="STRING" id="4615.A0A199VWC9"/>
<feature type="non-terminal residue" evidence="6">
    <location>
        <position position="918"/>
    </location>
</feature>
<proteinExistence type="inferred from homology"/>
<dbReference type="CDD" id="cd04657">
    <property type="entry name" value="Piwi_ago-like"/>
    <property type="match status" value="1"/>
</dbReference>
<dbReference type="SMART" id="SM00949">
    <property type="entry name" value="PAZ"/>
    <property type="match status" value="1"/>
</dbReference>
<dbReference type="Pfam" id="PF02170">
    <property type="entry name" value="PAZ"/>
    <property type="match status" value="1"/>
</dbReference>
<dbReference type="InterPro" id="IPR003100">
    <property type="entry name" value="PAZ_dom"/>
</dbReference>
<feature type="non-terminal residue" evidence="6">
    <location>
        <position position="1"/>
    </location>
</feature>
<dbReference type="Gene3D" id="2.170.260.10">
    <property type="entry name" value="paz domain"/>
    <property type="match status" value="1"/>
</dbReference>
<keyword evidence="2" id="KW-0943">RNA-mediated gene silencing</keyword>
<evidence type="ECO:0000256" key="1">
    <source>
        <dbReference type="ARBA" id="ARBA00008201"/>
    </source>
</evidence>
<evidence type="ECO:0000259" key="4">
    <source>
        <dbReference type="PROSITE" id="PS50821"/>
    </source>
</evidence>
<dbReference type="EMBL" id="LSRQ01000765">
    <property type="protein sequence ID" value="OAY81000.1"/>
    <property type="molecule type" value="Genomic_DNA"/>
</dbReference>
<name>A0A199VWC9_ANACO</name>
<dbReference type="AlphaFoldDB" id="A0A199VWC9"/>
<dbReference type="SUPFAM" id="SSF53098">
    <property type="entry name" value="Ribonuclease H-like"/>
    <property type="match status" value="1"/>
</dbReference>
<feature type="compositionally biased region" description="Polar residues" evidence="3">
    <location>
        <begin position="73"/>
        <end position="85"/>
    </location>
</feature>
<dbReference type="Pfam" id="PF16486">
    <property type="entry name" value="ArgoN"/>
    <property type="match status" value="1"/>
</dbReference>
<dbReference type="GO" id="GO:0003723">
    <property type="term" value="F:RNA binding"/>
    <property type="evidence" value="ECO:0007669"/>
    <property type="project" value="InterPro"/>
</dbReference>
<evidence type="ECO:0000259" key="5">
    <source>
        <dbReference type="PROSITE" id="PS50822"/>
    </source>
</evidence>
<evidence type="ECO:0000256" key="2">
    <source>
        <dbReference type="ARBA" id="ARBA00023158"/>
    </source>
</evidence>
<feature type="domain" description="Piwi" evidence="5">
    <location>
        <begin position="589"/>
        <end position="872"/>
    </location>
</feature>
<dbReference type="InterPro" id="IPR012337">
    <property type="entry name" value="RNaseH-like_sf"/>
</dbReference>
<feature type="region of interest" description="Disordered" evidence="3">
    <location>
        <begin position="69"/>
        <end position="96"/>
    </location>
</feature>
<protein>
    <submittedName>
        <fullName evidence="6">Protein argonaute 2</fullName>
    </submittedName>
</protein>
<dbReference type="InterPro" id="IPR036397">
    <property type="entry name" value="RNaseH_sf"/>
</dbReference>
<dbReference type="InterPro" id="IPR045246">
    <property type="entry name" value="Piwi_ago-like"/>
</dbReference>
<dbReference type="InterPro" id="IPR032474">
    <property type="entry name" value="Argonaute_N"/>
</dbReference>
<dbReference type="InterPro" id="IPR003165">
    <property type="entry name" value="Piwi"/>
</dbReference>
<dbReference type="InterPro" id="IPR036085">
    <property type="entry name" value="PAZ_dom_sf"/>
</dbReference>
<dbReference type="PROSITE" id="PS50821">
    <property type="entry name" value="PAZ"/>
    <property type="match status" value="1"/>
</dbReference>
<reference evidence="6 7" key="1">
    <citation type="journal article" date="2016" name="DNA Res.">
        <title>The draft genome of MD-2 pineapple using hybrid error correction of long reads.</title>
        <authorList>
            <person name="Redwan R.M."/>
            <person name="Saidin A."/>
            <person name="Kumar S.V."/>
        </authorList>
    </citation>
    <scope>NUCLEOTIDE SEQUENCE [LARGE SCALE GENOMIC DNA]</scope>
    <source>
        <strain evidence="7">cv. MD2</strain>
        <tissue evidence="6">Leaf</tissue>
    </source>
</reference>
<feature type="domain" description="PAZ" evidence="4">
    <location>
        <begin position="290"/>
        <end position="403"/>
    </location>
</feature>
<dbReference type="FunFam" id="2.170.260.10:FF:000008">
    <property type="entry name" value="Protein argonaute 7"/>
    <property type="match status" value="1"/>
</dbReference>
<dbReference type="SMART" id="SM00950">
    <property type="entry name" value="Piwi"/>
    <property type="match status" value="1"/>
</dbReference>
<dbReference type="Gene3D" id="3.40.50.2300">
    <property type="match status" value="1"/>
</dbReference>
<dbReference type="SUPFAM" id="SSF101690">
    <property type="entry name" value="PAZ domain"/>
    <property type="match status" value="1"/>
</dbReference>
<sequence>TYHNRKPDSRSCDEEIETSSNQLSALNCNIRELSIQPSSPKLSPEHVISKSCERASIGNSSCSSTSNAHEKCNANSIQSPSNTSGPLVPMRRPDEGGSSCSTSLNLLANNFHVTYDDRAVILHYLINIKLEGSKKSDKNAEISKSELLSIKNKLFKANPDEFPPSSIAYDGESNLFSSVQLPVSKFSVELHRRKYTVSIEFKKNLELTHLWGHPIPEELLHGLNIIIKEDSLRQRIKYGQGLYSRSKDCAFNIGRGITALQGTRQAFASTLNGLVLRVDSSAMPFHKPGPVLQFLEENLRLSFKENTQLSKQQRIAVENALRDLQVTVTHRKTSEKFTIIGLTRLNTVDITFSDDGSGKEVNLVEYYRNRYKIEFKFKKLPCLDLSTKSRMNYVPIELCELAEGQRYPRDGLRKEEEKRMRDMALTAPAKRQEMILKMVSASDGPCRGELARRLGISLVREMTEVRARVLERPSLRLRNLKGQCYRFKNWGRDAQWNPLTNKLLRGQKLENWAILDFSAAPACPKQQQRLQIPAFVQSLVRRCRDLGIQICESPAFVNASAMAALSNYRWLAEELSKAKQSPDGRAVQLLICAMSDRHPGYKSLKLICETELGVVTQCCLSFHANNARKRDRDRYLANLALKINAKIGGTNVELFDPLPRIGGSRFMLIGADVNHPPCWNTASPSIAAVVATLDHPQPHTYTSSELAAEYARINKARPEKIIYFRDGVGDSQFDMVLNKEVRDLESAVGSDGYSPTITVVVAQKRHHTRLFPKDGAGSTRSGNVPPGTVVDTGIVDPLAFDFYLCSHYGSRGTSKPTHYHVLRDDHGFTSDELQRLVYNLCFTFARCTKPVSLVPPVYYADLVAYRARMYFEGMSDLQSPTASTASASASASSTSASASLDHFVLPKIHEKVDGSVMY</sequence>
<evidence type="ECO:0000313" key="6">
    <source>
        <dbReference type="EMBL" id="OAY81000.1"/>
    </source>
</evidence>
<dbReference type="PROSITE" id="PS50822">
    <property type="entry name" value="PIWI"/>
    <property type="match status" value="1"/>
</dbReference>
<dbReference type="PANTHER" id="PTHR22891">
    <property type="entry name" value="EUKARYOTIC TRANSLATION INITIATION FACTOR 2C"/>
    <property type="match status" value="1"/>
</dbReference>
<dbReference type="CDD" id="cd02846">
    <property type="entry name" value="PAZ_argonaute_like"/>
    <property type="match status" value="1"/>
</dbReference>
<comment type="similarity">
    <text evidence="1">Belongs to the argonaute family. Ago subfamily.</text>
</comment>
<dbReference type="Gene3D" id="3.30.420.10">
    <property type="entry name" value="Ribonuclease H-like superfamily/Ribonuclease H"/>
    <property type="match status" value="1"/>
</dbReference>
<organism evidence="6 7">
    <name type="scientific">Ananas comosus</name>
    <name type="common">Pineapple</name>
    <name type="synonym">Ananas ananas</name>
    <dbReference type="NCBI Taxonomy" id="4615"/>
    <lineage>
        <taxon>Eukaryota</taxon>
        <taxon>Viridiplantae</taxon>
        <taxon>Streptophyta</taxon>
        <taxon>Embryophyta</taxon>
        <taxon>Tracheophyta</taxon>
        <taxon>Spermatophyta</taxon>
        <taxon>Magnoliopsida</taxon>
        <taxon>Liliopsida</taxon>
        <taxon>Poales</taxon>
        <taxon>Bromeliaceae</taxon>
        <taxon>Bromelioideae</taxon>
        <taxon>Ananas</taxon>
    </lineage>
</organism>
<dbReference type="Pfam" id="PF02171">
    <property type="entry name" value="Piwi"/>
    <property type="match status" value="1"/>
</dbReference>
<dbReference type="Proteomes" id="UP000092600">
    <property type="component" value="Unassembled WGS sequence"/>
</dbReference>
<accession>A0A199VWC9</accession>
<evidence type="ECO:0000313" key="7">
    <source>
        <dbReference type="Proteomes" id="UP000092600"/>
    </source>
</evidence>
<evidence type="ECO:0000256" key="3">
    <source>
        <dbReference type="SAM" id="MobiDB-lite"/>
    </source>
</evidence>